<protein>
    <submittedName>
        <fullName evidence="2">Uncharacterized protein</fullName>
    </submittedName>
</protein>
<sequence>MEPSDSDRSESPRDYEQFDDVLGEIFLLDDIWTTTWEELNASKDGMVLVDTKQYAAFLKWQAENQEEESSSAPLDRQGKSLDVSENKDTTNADRLEGSANKMQSTEHDVRDQPSTRYGDALSDDQAQVWCEEFERKMDRMGIRKEFRQMLKLLEMSQLMDNDIRLFEMVKNKDDEKRQESSNKNKN</sequence>
<name>A0A9Q9RSB0_FUSFU</name>
<proteinExistence type="predicted"/>
<dbReference type="Proteomes" id="UP000760494">
    <property type="component" value="Unassembled WGS sequence"/>
</dbReference>
<feature type="compositionally biased region" description="Basic and acidic residues" evidence="1">
    <location>
        <begin position="104"/>
        <end position="113"/>
    </location>
</feature>
<evidence type="ECO:0000313" key="2">
    <source>
        <dbReference type="EMBL" id="VTT69651.1"/>
    </source>
</evidence>
<comment type="caution">
    <text evidence="2">The sequence shown here is derived from an EMBL/GenBank/DDBJ whole genome shotgun (WGS) entry which is preliminary data.</text>
</comment>
<evidence type="ECO:0000313" key="3">
    <source>
        <dbReference type="Proteomes" id="UP000760494"/>
    </source>
</evidence>
<dbReference type="EMBL" id="CABFJX010000257">
    <property type="protein sequence ID" value="VTT69651.1"/>
    <property type="molecule type" value="Genomic_DNA"/>
</dbReference>
<evidence type="ECO:0000256" key="1">
    <source>
        <dbReference type="SAM" id="MobiDB-lite"/>
    </source>
</evidence>
<organism evidence="2 3">
    <name type="scientific">Fusarium fujikuroi</name>
    <name type="common">Bakanae and foot rot disease fungus</name>
    <name type="synonym">Gibberella fujikuroi</name>
    <dbReference type="NCBI Taxonomy" id="5127"/>
    <lineage>
        <taxon>Eukaryota</taxon>
        <taxon>Fungi</taxon>
        <taxon>Dikarya</taxon>
        <taxon>Ascomycota</taxon>
        <taxon>Pezizomycotina</taxon>
        <taxon>Sordariomycetes</taxon>
        <taxon>Hypocreomycetidae</taxon>
        <taxon>Hypocreales</taxon>
        <taxon>Nectriaceae</taxon>
        <taxon>Fusarium</taxon>
        <taxon>Fusarium fujikuroi species complex</taxon>
    </lineage>
</organism>
<accession>A0A9Q9RSB0</accession>
<dbReference type="AlphaFoldDB" id="A0A9Q9RSB0"/>
<gene>
    <name evidence="2" type="ORF">C2S_7623</name>
</gene>
<reference evidence="2" key="1">
    <citation type="submission" date="2019-05" db="EMBL/GenBank/DDBJ databases">
        <authorList>
            <person name="Piombo E."/>
        </authorList>
    </citation>
    <scope>NUCLEOTIDE SEQUENCE</scope>
    <source>
        <strain evidence="2">C2S</strain>
    </source>
</reference>
<feature type="region of interest" description="Disordered" evidence="1">
    <location>
        <begin position="65"/>
        <end position="120"/>
    </location>
</feature>
<feature type="compositionally biased region" description="Basic and acidic residues" evidence="1">
    <location>
        <begin position="76"/>
        <end position="96"/>
    </location>
</feature>